<dbReference type="Proteomes" id="UP000499080">
    <property type="component" value="Unassembled WGS sequence"/>
</dbReference>
<dbReference type="PANTHER" id="PTHR33481">
    <property type="entry name" value="REVERSE TRANSCRIPTASE"/>
    <property type="match status" value="1"/>
</dbReference>
<comment type="caution">
    <text evidence="2">The sequence shown here is derived from an EMBL/GenBank/DDBJ whole genome shotgun (WGS) entry which is preliminary data.</text>
</comment>
<protein>
    <submittedName>
        <fullName evidence="2">RNA-directed DNA polymerase from mobile element jockey</fullName>
    </submittedName>
</protein>
<organism evidence="2 3">
    <name type="scientific">Araneus ventricosus</name>
    <name type="common">Orbweaver spider</name>
    <name type="synonym">Epeira ventricosa</name>
    <dbReference type="NCBI Taxonomy" id="182803"/>
    <lineage>
        <taxon>Eukaryota</taxon>
        <taxon>Metazoa</taxon>
        <taxon>Ecdysozoa</taxon>
        <taxon>Arthropoda</taxon>
        <taxon>Chelicerata</taxon>
        <taxon>Arachnida</taxon>
        <taxon>Araneae</taxon>
        <taxon>Araneomorphae</taxon>
        <taxon>Entelegynae</taxon>
        <taxon>Araneoidea</taxon>
        <taxon>Araneidae</taxon>
        <taxon>Araneus</taxon>
    </lineage>
</organism>
<dbReference type="GO" id="GO:0003964">
    <property type="term" value="F:RNA-directed DNA polymerase activity"/>
    <property type="evidence" value="ECO:0007669"/>
    <property type="project" value="UniProtKB-KW"/>
</dbReference>
<dbReference type="Pfam" id="PF00078">
    <property type="entry name" value="RVT_1"/>
    <property type="match status" value="1"/>
</dbReference>
<evidence type="ECO:0000313" key="2">
    <source>
        <dbReference type="EMBL" id="GBL72512.1"/>
    </source>
</evidence>
<dbReference type="PROSITE" id="PS50878">
    <property type="entry name" value="RT_POL"/>
    <property type="match status" value="1"/>
</dbReference>
<feature type="domain" description="Reverse transcriptase" evidence="1">
    <location>
        <begin position="1"/>
        <end position="262"/>
    </location>
</feature>
<keyword evidence="2" id="KW-0808">Transferase</keyword>
<dbReference type="OrthoDB" id="6433823at2759"/>
<evidence type="ECO:0000259" key="1">
    <source>
        <dbReference type="PROSITE" id="PS50878"/>
    </source>
</evidence>
<dbReference type="InterPro" id="IPR043502">
    <property type="entry name" value="DNA/RNA_pol_sf"/>
</dbReference>
<dbReference type="CDD" id="cd01650">
    <property type="entry name" value="RT_nLTR_like"/>
    <property type="match status" value="1"/>
</dbReference>
<name>A0A4Y1ZYD8_ARAVE</name>
<proteinExistence type="predicted"/>
<dbReference type="SUPFAM" id="SSF56672">
    <property type="entry name" value="DNA/RNA polymerases"/>
    <property type="match status" value="1"/>
</dbReference>
<dbReference type="InterPro" id="IPR000477">
    <property type="entry name" value="RT_dom"/>
</dbReference>
<keyword evidence="2" id="KW-0695">RNA-directed DNA polymerase</keyword>
<sequence>MVKLGFCAIKLQSINQPTNPSSYRPIALTSCLCKLLEKMINRRLVYFLETNNFLHRYQSGFRKNRSTLDNLLALETDIRLAFLQRKHLVAIFFDIEKAYDRTWRYGILKDLHDFNLRGNLPIFIQNFLKLRRFQVRVGSELSDFFLQEEGVPQGSVLSVTLFSIKINGILNQLPFTVKGFLYVDDLYVSCAGEDMNVIQRQVQTAINNIQNWSVKNGFTFSTTKTAGVHFCRKRKLHLDPEIQLDGNKIPFVNEILFLGIVFDKKLTFLPI</sequence>
<dbReference type="AlphaFoldDB" id="A0A4Y1ZYD8"/>
<evidence type="ECO:0000313" key="3">
    <source>
        <dbReference type="Proteomes" id="UP000499080"/>
    </source>
</evidence>
<dbReference type="PANTHER" id="PTHR33481:SF1">
    <property type="entry name" value="ENDONUCLEASE_EXONUCLEASE_PHOSPHATASE DOMAIN-CONTAINING PROTEIN-RELATED"/>
    <property type="match status" value="1"/>
</dbReference>
<accession>A0A4Y1ZYD8</accession>
<dbReference type="EMBL" id="BGPR01230200">
    <property type="protein sequence ID" value="GBL72512.1"/>
    <property type="molecule type" value="Genomic_DNA"/>
</dbReference>
<keyword evidence="2" id="KW-0548">Nucleotidyltransferase</keyword>
<reference evidence="2 3" key="1">
    <citation type="journal article" date="2019" name="Sci. Rep.">
        <title>Orb-weaving spider Araneus ventricosus genome elucidates the spidroin gene catalogue.</title>
        <authorList>
            <person name="Kono N."/>
            <person name="Nakamura H."/>
            <person name="Ohtoshi R."/>
            <person name="Moran D.A.P."/>
            <person name="Shinohara A."/>
            <person name="Yoshida Y."/>
            <person name="Fujiwara M."/>
            <person name="Mori M."/>
            <person name="Tomita M."/>
            <person name="Arakawa K."/>
        </authorList>
    </citation>
    <scope>NUCLEOTIDE SEQUENCE [LARGE SCALE GENOMIC DNA]</scope>
</reference>
<keyword evidence="3" id="KW-1185">Reference proteome</keyword>
<gene>
    <name evidence="2" type="primary">jockeypol_153</name>
    <name evidence="2" type="ORF">AVEN_178027_1</name>
</gene>